<evidence type="ECO:0000256" key="4">
    <source>
        <dbReference type="ARBA" id="ARBA00022801"/>
    </source>
</evidence>
<evidence type="ECO:0000256" key="6">
    <source>
        <dbReference type="NCBIfam" id="TIGR01280"/>
    </source>
</evidence>
<gene>
    <name evidence="7" type="primary">xseB</name>
    <name evidence="7" type="ORF">COX53_02370</name>
</gene>
<evidence type="ECO:0000256" key="3">
    <source>
        <dbReference type="ARBA" id="ARBA00022722"/>
    </source>
</evidence>
<dbReference type="EC" id="3.1.11.6" evidence="6"/>
<dbReference type="GO" id="GO:0009318">
    <property type="term" value="C:exodeoxyribonuclease VII complex"/>
    <property type="evidence" value="ECO:0007669"/>
    <property type="project" value="UniProtKB-UniRule"/>
</dbReference>
<dbReference type="Pfam" id="PF02609">
    <property type="entry name" value="Exonuc_VII_S"/>
    <property type="match status" value="1"/>
</dbReference>
<name>A0A2G9XBU6_UNCKA</name>
<accession>A0A2G9XBU6</accession>
<sequence length="73" mass="8483">MVLGVKLQNNMEKELSLSEAFKELEKITAEFEKGQVDLEKGIPKFKKGLVLAKFLKEKLSKIENEIEEIKERF</sequence>
<evidence type="ECO:0000313" key="8">
    <source>
        <dbReference type="Proteomes" id="UP000231388"/>
    </source>
</evidence>
<dbReference type="GO" id="GO:0008855">
    <property type="term" value="F:exodeoxyribonuclease VII activity"/>
    <property type="evidence" value="ECO:0007669"/>
    <property type="project" value="UniProtKB-UniRule"/>
</dbReference>
<dbReference type="InterPro" id="IPR003761">
    <property type="entry name" value="Exonuc_VII_S"/>
</dbReference>
<dbReference type="GO" id="GO:0006308">
    <property type="term" value="P:DNA catabolic process"/>
    <property type="evidence" value="ECO:0007669"/>
    <property type="project" value="UniProtKB-UniRule"/>
</dbReference>
<proteinExistence type="inferred from homology"/>
<comment type="caution">
    <text evidence="7">The sequence shown here is derived from an EMBL/GenBank/DDBJ whole genome shotgun (WGS) entry which is preliminary data.</text>
</comment>
<evidence type="ECO:0000256" key="2">
    <source>
        <dbReference type="ARBA" id="ARBA00022490"/>
    </source>
</evidence>
<dbReference type="EMBL" id="PCQY01000030">
    <property type="protein sequence ID" value="PIP04455.1"/>
    <property type="molecule type" value="Genomic_DNA"/>
</dbReference>
<evidence type="ECO:0000256" key="5">
    <source>
        <dbReference type="ARBA" id="ARBA00022839"/>
    </source>
</evidence>
<protein>
    <recommendedName>
        <fullName evidence="6">Exodeoxyribonuclease VII small subunit</fullName>
        <ecNumber evidence="6">3.1.11.6</ecNumber>
    </recommendedName>
</protein>
<reference evidence="7 8" key="1">
    <citation type="submission" date="2017-09" db="EMBL/GenBank/DDBJ databases">
        <title>Depth-based differentiation of microbial function through sediment-hosted aquifers and enrichment of novel symbionts in the deep terrestrial subsurface.</title>
        <authorList>
            <person name="Probst A.J."/>
            <person name="Ladd B."/>
            <person name="Jarett J.K."/>
            <person name="Geller-Mcgrath D.E."/>
            <person name="Sieber C.M."/>
            <person name="Emerson J.B."/>
            <person name="Anantharaman K."/>
            <person name="Thomas B.C."/>
            <person name="Malmstrom R."/>
            <person name="Stieglmeier M."/>
            <person name="Klingl A."/>
            <person name="Woyke T."/>
            <person name="Ryan C.M."/>
            <person name="Banfield J.F."/>
        </authorList>
    </citation>
    <scope>NUCLEOTIDE SEQUENCE [LARGE SCALE GENOMIC DNA]</scope>
    <source>
        <strain evidence="7">CG23_combo_of_CG06-09_8_20_14_all_40_14</strain>
    </source>
</reference>
<organism evidence="7 8">
    <name type="scientific">candidate division WWE3 bacterium CG23_combo_of_CG06-09_8_20_14_all_40_14</name>
    <dbReference type="NCBI Taxonomy" id="1975095"/>
    <lineage>
        <taxon>Bacteria</taxon>
        <taxon>Katanobacteria</taxon>
    </lineage>
</organism>
<comment type="similarity">
    <text evidence="1">Belongs to the XseB family.</text>
</comment>
<dbReference type="Gene3D" id="1.10.287.1040">
    <property type="entry name" value="Exonuclease VII, small subunit"/>
    <property type="match status" value="1"/>
</dbReference>
<keyword evidence="3" id="KW-0540">Nuclease</keyword>
<keyword evidence="2" id="KW-0963">Cytoplasm</keyword>
<dbReference type="Proteomes" id="UP000231388">
    <property type="component" value="Unassembled WGS sequence"/>
</dbReference>
<keyword evidence="5" id="KW-0269">Exonuclease</keyword>
<dbReference type="NCBIfam" id="TIGR01280">
    <property type="entry name" value="xseB"/>
    <property type="match status" value="1"/>
</dbReference>
<evidence type="ECO:0000256" key="1">
    <source>
        <dbReference type="ARBA" id="ARBA00009998"/>
    </source>
</evidence>
<dbReference type="InterPro" id="IPR037004">
    <property type="entry name" value="Exonuc_VII_ssu_sf"/>
</dbReference>
<dbReference type="AlphaFoldDB" id="A0A2G9XBU6"/>
<dbReference type="SUPFAM" id="SSF116842">
    <property type="entry name" value="XseB-like"/>
    <property type="match status" value="1"/>
</dbReference>
<keyword evidence="4" id="KW-0378">Hydrolase</keyword>
<evidence type="ECO:0000313" key="7">
    <source>
        <dbReference type="EMBL" id="PIP04455.1"/>
    </source>
</evidence>